<evidence type="ECO:0000256" key="2">
    <source>
        <dbReference type="ARBA" id="ARBA00022737"/>
    </source>
</evidence>
<evidence type="ECO:0000259" key="3">
    <source>
        <dbReference type="PROSITE" id="PS50097"/>
    </source>
</evidence>
<dbReference type="AlphaFoldDB" id="A0A6P4ZSK7"/>
<dbReference type="PANTHER" id="PTHR24412">
    <property type="entry name" value="KELCH PROTEIN"/>
    <property type="match status" value="1"/>
</dbReference>
<protein>
    <submittedName>
        <fullName evidence="5">Kelch-like protein 12</fullName>
    </submittedName>
</protein>
<dbReference type="Gene3D" id="2.120.10.80">
    <property type="entry name" value="Kelch-type beta propeller"/>
    <property type="match status" value="1"/>
</dbReference>
<dbReference type="Gene3D" id="3.30.710.10">
    <property type="entry name" value="Potassium Channel Kv1.1, Chain A"/>
    <property type="match status" value="1"/>
</dbReference>
<dbReference type="RefSeq" id="XP_019637084.1">
    <property type="nucleotide sequence ID" value="XM_019781525.1"/>
</dbReference>
<sequence length="600" mass="68789">MAACGDDEKFPLDSELVHPCFFQDESFQPGFLETVKDLQKNGVLQDVVLEVEGRQFPCHRLVLSVASPYFRAMFTSGMAESRQKTVILQGLNAAVFKEILSYIYSGCLQVSLDRVQHLYQAADLLQLDYVRDTCSSYMDMEVGCSTCVDLYKFGDLFSLDTVRESCLQCIYKHFTKVSSSEEFCSLSVDQLTEIISHDELDVKEETTVWEAVVRWVQHSREDRTHHIPSILPHIRFDLLTPRDMVAILDHPLVREDPGRSTIRNVVNESSNLKRRHGMDTLEMAIIPVYGSGQMTDQMVFMNPRAGEYITWSHRPENYEENPVPIIAMTVTSDNDIYILQEVTENIDENQLNMLKYNHARNRWEDAVIFPIFLPKPVNHVHYSLFLVEVDRILYFLAVDSYNTGASALVHIEKYNQHVDRWHDCSQLLIDKVTRPIGDILVVSSGPYIYFLTNAEMHSYDPSQDRWSKLTPPKLMPGICTATSLGTEIFCTDKQFSKVMAYDTESAHWRVLPGWPNRGPDRAANKYPCLFVLESQLHVWLETCVMSTDTVDGSLVFVYDGSEGAWRDLNATLPIKDYDTRVHVARFHLPRLTARGLHEDT</sequence>
<gene>
    <name evidence="5" type="primary">LOC109479544</name>
</gene>
<dbReference type="Pfam" id="PF07707">
    <property type="entry name" value="BACK"/>
    <property type="match status" value="1"/>
</dbReference>
<dbReference type="GeneID" id="109479544"/>
<feature type="domain" description="BTB" evidence="3">
    <location>
        <begin position="45"/>
        <end position="112"/>
    </location>
</feature>
<dbReference type="InterPro" id="IPR015915">
    <property type="entry name" value="Kelch-typ_b-propeller"/>
</dbReference>
<dbReference type="SMART" id="SM00225">
    <property type="entry name" value="BTB"/>
    <property type="match status" value="1"/>
</dbReference>
<dbReference type="OrthoDB" id="6359816at2759"/>
<name>A0A6P4ZSK7_BRABE</name>
<dbReference type="InterPro" id="IPR000210">
    <property type="entry name" value="BTB/POZ_dom"/>
</dbReference>
<dbReference type="Pfam" id="PF00651">
    <property type="entry name" value="BTB"/>
    <property type="match status" value="1"/>
</dbReference>
<dbReference type="Proteomes" id="UP000515135">
    <property type="component" value="Unplaced"/>
</dbReference>
<evidence type="ECO:0000256" key="1">
    <source>
        <dbReference type="ARBA" id="ARBA00022441"/>
    </source>
</evidence>
<keyword evidence="1" id="KW-0880">Kelch repeat</keyword>
<evidence type="ECO:0000313" key="4">
    <source>
        <dbReference type="Proteomes" id="UP000515135"/>
    </source>
</evidence>
<reference evidence="5" key="1">
    <citation type="submission" date="2025-08" db="UniProtKB">
        <authorList>
            <consortium name="RefSeq"/>
        </authorList>
    </citation>
    <scope>IDENTIFICATION</scope>
    <source>
        <tissue evidence="5">Gonad</tissue>
    </source>
</reference>
<keyword evidence="2" id="KW-0677">Repeat</keyword>
<dbReference type="InterPro" id="IPR011705">
    <property type="entry name" value="BACK"/>
</dbReference>
<dbReference type="InterPro" id="IPR011333">
    <property type="entry name" value="SKP1/BTB/POZ_sf"/>
</dbReference>
<organism evidence="4 5">
    <name type="scientific">Branchiostoma belcheri</name>
    <name type="common">Amphioxus</name>
    <dbReference type="NCBI Taxonomy" id="7741"/>
    <lineage>
        <taxon>Eukaryota</taxon>
        <taxon>Metazoa</taxon>
        <taxon>Chordata</taxon>
        <taxon>Cephalochordata</taxon>
        <taxon>Leptocardii</taxon>
        <taxon>Amphioxiformes</taxon>
        <taxon>Branchiostomatidae</taxon>
        <taxon>Branchiostoma</taxon>
    </lineage>
</organism>
<dbReference type="PANTHER" id="PTHR24412:SF491">
    <property type="entry name" value="KELCH REPEAT AND BTB DOMAIN-CONTAINING PROTEIN 12"/>
    <property type="match status" value="1"/>
</dbReference>
<dbReference type="SMART" id="SM00875">
    <property type="entry name" value="BACK"/>
    <property type="match status" value="1"/>
</dbReference>
<dbReference type="PROSITE" id="PS50097">
    <property type="entry name" value="BTB"/>
    <property type="match status" value="1"/>
</dbReference>
<dbReference type="InterPro" id="IPR017096">
    <property type="entry name" value="BTB-kelch_protein"/>
</dbReference>
<dbReference type="KEGG" id="bbel:109479544"/>
<proteinExistence type="predicted"/>
<evidence type="ECO:0000313" key="5">
    <source>
        <dbReference type="RefSeq" id="XP_019637084.1"/>
    </source>
</evidence>
<accession>A0A6P4ZSK7</accession>
<dbReference type="PIRSF" id="PIRSF037037">
    <property type="entry name" value="Kelch-like_protein_gigaxonin"/>
    <property type="match status" value="1"/>
</dbReference>
<dbReference type="Gene3D" id="1.25.40.420">
    <property type="match status" value="1"/>
</dbReference>
<keyword evidence="4" id="KW-1185">Reference proteome</keyword>
<dbReference type="SUPFAM" id="SSF117281">
    <property type="entry name" value="Kelch motif"/>
    <property type="match status" value="1"/>
</dbReference>
<dbReference type="SUPFAM" id="SSF54695">
    <property type="entry name" value="POZ domain"/>
    <property type="match status" value="1"/>
</dbReference>
<dbReference type="FunFam" id="1.25.40.420:FF:000001">
    <property type="entry name" value="Kelch-like family member 12"/>
    <property type="match status" value="1"/>
</dbReference>